<dbReference type="EMBL" id="FAXC01000243">
    <property type="protein sequence ID" value="CUV09418.1"/>
    <property type="molecule type" value="Genomic_DNA"/>
</dbReference>
<evidence type="ECO:0000313" key="2">
    <source>
        <dbReference type="EMBL" id="CUV09418.1"/>
    </source>
</evidence>
<dbReference type="AlphaFoldDB" id="A0A160VFM7"/>
<keyword evidence="1" id="KW-0812">Transmembrane</keyword>
<evidence type="ECO:0000256" key="1">
    <source>
        <dbReference type="SAM" id="Phobius"/>
    </source>
</evidence>
<protein>
    <submittedName>
        <fullName evidence="2">Uncharacterized protein</fullName>
    </submittedName>
</protein>
<name>A0A160VFM7_9ZZZZ</name>
<keyword evidence="1" id="KW-1133">Transmembrane helix</keyword>
<sequence>MLFHIYDYHKPLFDHSFYYLLFCWAIYRDPLVIISIVLFWLGIVGASVAV</sequence>
<proteinExistence type="predicted"/>
<keyword evidence="1" id="KW-0472">Membrane</keyword>
<accession>A0A160VFM7</accession>
<organism evidence="2">
    <name type="scientific">hydrothermal vent metagenome</name>
    <dbReference type="NCBI Taxonomy" id="652676"/>
    <lineage>
        <taxon>unclassified sequences</taxon>
        <taxon>metagenomes</taxon>
        <taxon>ecological metagenomes</taxon>
    </lineage>
</organism>
<reference evidence="2" key="1">
    <citation type="submission" date="2015-10" db="EMBL/GenBank/DDBJ databases">
        <authorList>
            <person name="Gilbert D.G."/>
        </authorList>
    </citation>
    <scope>NUCLEOTIDE SEQUENCE</scope>
</reference>
<feature type="transmembrane region" description="Helical" evidence="1">
    <location>
        <begin position="17"/>
        <end position="44"/>
    </location>
</feature>
<gene>
    <name evidence="2" type="ORF">MGWOODY_Mmi521</name>
</gene>